<name>A0A5C5X9Y0_9PLAN</name>
<accession>A0A5C5X9Y0</accession>
<dbReference type="EMBL" id="SJPG01000001">
    <property type="protein sequence ID" value="TWT59594.1"/>
    <property type="molecule type" value="Genomic_DNA"/>
</dbReference>
<comment type="caution">
    <text evidence="1">The sequence shown here is derived from an EMBL/GenBank/DDBJ whole genome shotgun (WGS) entry which is preliminary data.</text>
</comment>
<protein>
    <submittedName>
        <fullName evidence="1">Uncharacterized protein</fullName>
    </submittedName>
</protein>
<sequence>MNGTLTRLSNSDLQSLIAALRSERLAAPYTALQVSRLIPSYGR</sequence>
<proteinExistence type="predicted"/>
<evidence type="ECO:0000313" key="2">
    <source>
        <dbReference type="Proteomes" id="UP000316095"/>
    </source>
</evidence>
<dbReference type="AlphaFoldDB" id="A0A5C5X9Y0"/>
<gene>
    <name evidence="1" type="ORF">Pan54_03020</name>
</gene>
<reference evidence="1 2" key="1">
    <citation type="submission" date="2019-02" db="EMBL/GenBank/DDBJ databases">
        <title>Deep-cultivation of Planctomycetes and their phenomic and genomic characterization uncovers novel biology.</title>
        <authorList>
            <person name="Wiegand S."/>
            <person name="Jogler M."/>
            <person name="Boedeker C."/>
            <person name="Pinto D."/>
            <person name="Vollmers J."/>
            <person name="Rivas-Marin E."/>
            <person name="Kohn T."/>
            <person name="Peeters S.H."/>
            <person name="Heuer A."/>
            <person name="Rast P."/>
            <person name="Oberbeckmann S."/>
            <person name="Bunk B."/>
            <person name="Jeske O."/>
            <person name="Meyerdierks A."/>
            <person name="Storesund J.E."/>
            <person name="Kallscheuer N."/>
            <person name="Luecker S."/>
            <person name="Lage O.M."/>
            <person name="Pohl T."/>
            <person name="Merkel B.J."/>
            <person name="Hornburger P."/>
            <person name="Mueller R.-W."/>
            <person name="Bruemmer F."/>
            <person name="Labrenz M."/>
            <person name="Spormann A.M."/>
            <person name="Op Den Camp H."/>
            <person name="Overmann J."/>
            <person name="Amann R."/>
            <person name="Jetten M.S.M."/>
            <person name="Mascher T."/>
            <person name="Medema M.H."/>
            <person name="Devos D.P."/>
            <person name="Kaster A.-K."/>
            <person name="Ovreas L."/>
            <person name="Rohde M."/>
            <person name="Galperin M.Y."/>
            <person name="Jogler C."/>
        </authorList>
    </citation>
    <scope>NUCLEOTIDE SEQUENCE [LARGE SCALE GENOMIC DNA]</scope>
    <source>
        <strain evidence="1 2">Pan54</strain>
    </source>
</reference>
<organism evidence="1 2">
    <name type="scientific">Rubinisphaera italica</name>
    <dbReference type="NCBI Taxonomy" id="2527969"/>
    <lineage>
        <taxon>Bacteria</taxon>
        <taxon>Pseudomonadati</taxon>
        <taxon>Planctomycetota</taxon>
        <taxon>Planctomycetia</taxon>
        <taxon>Planctomycetales</taxon>
        <taxon>Planctomycetaceae</taxon>
        <taxon>Rubinisphaera</taxon>
    </lineage>
</organism>
<keyword evidence="2" id="KW-1185">Reference proteome</keyword>
<dbReference type="Proteomes" id="UP000316095">
    <property type="component" value="Unassembled WGS sequence"/>
</dbReference>
<evidence type="ECO:0000313" key="1">
    <source>
        <dbReference type="EMBL" id="TWT59594.1"/>
    </source>
</evidence>